<dbReference type="SUPFAM" id="SSF50891">
    <property type="entry name" value="Cyclophilin-like"/>
    <property type="match status" value="1"/>
</dbReference>
<feature type="domain" description="Carboxyltransferase" evidence="4">
    <location>
        <begin position="5"/>
        <end position="204"/>
    </location>
</feature>
<evidence type="ECO:0000256" key="1">
    <source>
        <dbReference type="ARBA" id="ARBA00022741"/>
    </source>
</evidence>
<dbReference type="Proteomes" id="UP000467305">
    <property type="component" value="Unassembled WGS sequence"/>
</dbReference>
<dbReference type="SUPFAM" id="SSF160467">
    <property type="entry name" value="PH0987 N-terminal domain-like"/>
    <property type="match status" value="1"/>
</dbReference>
<sequence length="239" mass="27290">MFKKPTYTFFGERTILIEWTAAISEEVIRDITRFEQLVSSEKSELIEDSIIGYHSLMLVYKEEPKKQEITSLQELYEDSSVIAEESNYLWEIPVCYEPQFGIDLQELAKNLQLTPEELVQKHSAPQYSVYFIGFLPGFLYLGGLEKCLHFPRKATPRLKVPKGSVAIGGSQTGIYPQESAGGWNIIGQTPISLFDITKETPCFAKSGDKIQFVPIILSEYEKIVEQKEKYQLTKTLLDD</sequence>
<evidence type="ECO:0000313" key="5">
    <source>
        <dbReference type="EMBL" id="KAB1153993.1"/>
    </source>
</evidence>
<dbReference type="GO" id="GO:0017168">
    <property type="term" value="F:5-oxoprolinase (ATP-hydrolyzing) activity"/>
    <property type="evidence" value="ECO:0007669"/>
    <property type="project" value="UniProtKB-EC"/>
</dbReference>
<name>A0A7J5A954_9FLAO</name>
<dbReference type="Pfam" id="PF02682">
    <property type="entry name" value="CT_C_D"/>
    <property type="match status" value="1"/>
</dbReference>
<accession>A0A7J5A954</accession>
<dbReference type="EC" id="3.5.2.9" evidence="5"/>
<keyword evidence="2 5" id="KW-0378">Hydrolase</keyword>
<dbReference type="EMBL" id="WAAU01000030">
    <property type="protein sequence ID" value="KAB1153993.1"/>
    <property type="molecule type" value="Genomic_DNA"/>
</dbReference>
<dbReference type="OrthoDB" id="9778567at2"/>
<protein>
    <submittedName>
        <fullName evidence="5">5-oxoprolinase subunit PxpB</fullName>
        <ecNumber evidence="5">3.5.2.9</ecNumber>
    </submittedName>
</protein>
<dbReference type="Gene3D" id="2.40.100.10">
    <property type="entry name" value="Cyclophilin-like"/>
    <property type="match status" value="1"/>
</dbReference>
<dbReference type="Gene3D" id="3.30.1360.40">
    <property type="match status" value="1"/>
</dbReference>
<dbReference type="SMART" id="SM00796">
    <property type="entry name" value="AHS1"/>
    <property type="match status" value="1"/>
</dbReference>
<evidence type="ECO:0000313" key="6">
    <source>
        <dbReference type="Proteomes" id="UP000467305"/>
    </source>
</evidence>
<dbReference type="RefSeq" id="WP_150901113.1">
    <property type="nucleotide sequence ID" value="NZ_WAAU01000030.1"/>
</dbReference>
<keyword evidence="6" id="KW-1185">Reference proteome</keyword>
<keyword evidence="3" id="KW-0067">ATP-binding</keyword>
<keyword evidence="1" id="KW-0547">Nucleotide-binding</keyword>
<evidence type="ECO:0000256" key="3">
    <source>
        <dbReference type="ARBA" id="ARBA00022840"/>
    </source>
</evidence>
<dbReference type="InterPro" id="IPR010016">
    <property type="entry name" value="PxpB"/>
</dbReference>
<dbReference type="PANTHER" id="PTHR34698:SF2">
    <property type="entry name" value="5-OXOPROLINASE SUBUNIT B"/>
    <property type="match status" value="1"/>
</dbReference>
<dbReference type="AlphaFoldDB" id="A0A7J5A954"/>
<dbReference type="InterPro" id="IPR003833">
    <property type="entry name" value="CT_C_D"/>
</dbReference>
<evidence type="ECO:0000259" key="4">
    <source>
        <dbReference type="SMART" id="SM00796"/>
    </source>
</evidence>
<proteinExistence type="predicted"/>
<reference evidence="5 6" key="1">
    <citation type="submission" date="2019-09" db="EMBL/GenBank/DDBJ databases">
        <authorList>
            <person name="Cao W.R."/>
        </authorList>
    </citation>
    <scope>NUCLEOTIDE SEQUENCE [LARGE SCALE GENOMIC DNA]</scope>
    <source>
        <strain evidence="6">a4</strain>
    </source>
</reference>
<organism evidence="5 6">
    <name type="scientific">Tenacibaculum aiptasiae</name>
    <dbReference type="NCBI Taxonomy" id="426481"/>
    <lineage>
        <taxon>Bacteria</taxon>
        <taxon>Pseudomonadati</taxon>
        <taxon>Bacteroidota</taxon>
        <taxon>Flavobacteriia</taxon>
        <taxon>Flavobacteriales</taxon>
        <taxon>Flavobacteriaceae</taxon>
        <taxon>Tenacibaculum</taxon>
    </lineage>
</organism>
<dbReference type="PANTHER" id="PTHR34698">
    <property type="entry name" value="5-OXOPROLINASE SUBUNIT B"/>
    <property type="match status" value="1"/>
</dbReference>
<dbReference type="InterPro" id="IPR029000">
    <property type="entry name" value="Cyclophilin-like_dom_sf"/>
</dbReference>
<evidence type="ECO:0000256" key="2">
    <source>
        <dbReference type="ARBA" id="ARBA00022801"/>
    </source>
</evidence>
<gene>
    <name evidence="5" type="primary">pxpB</name>
    <name evidence="5" type="ORF">F7018_16035</name>
</gene>
<dbReference type="GO" id="GO:0005524">
    <property type="term" value="F:ATP binding"/>
    <property type="evidence" value="ECO:0007669"/>
    <property type="project" value="UniProtKB-KW"/>
</dbReference>
<comment type="caution">
    <text evidence="5">The sequence shown here is derived from an EMBL/GenBank/DDBJ whole genome shotgun (WGS) entry which is preliminary data.</text>
</comment>
<dbReference type="NCBIfam" id="TIGR00370">
    <property type="entry name" value="5-oxoprolinase subunit PxpB"/>
    <property type="match status" value="1"/>
</dbReference>